<evidence type="ECO:0000313" key="1">
    <source>
        <dbReference type="EMBL" id="XCO76823.1"/>
    </source>
</evidence>
<protein>
    <submittedName>
        <fullName evidence="1">Uncharacterized protein</fullName>
    </submittedName>
</protein>
<sequence>MTKDVQVGILQACGRYVRKLVGPIEQRLARIEQRSPADGDALLDLVAELERRVKALEAKQ</sequence>
<reference evidence="1" key="1">
    <citation type="submission" date="2024-06" db="EMBL/GenBank/DDBJ databases">
        <authorList>
            <person name="Li S."/>
        </authorList>
    </citation>
    <scope>NUCLEOTIDE SEQUENCE</scope>
    <source>
        <strain evidence="1">SR10</strain>
    </source>
</reference>
<accession>A0AAU8MX18</accession>
<name>A0AAU8MX18_9GAMM</name>
<organism evidence="1">
    <name type="scientific">Lysobacter firmicutimachus</name>
    <dbReference type="NCBI Taxonomy" id="1792846"/>
    <lineage>
        <taxon>Bacteria</taxon>
        <taxon>Pseudomonadati</taxon>
        <taxon>Pseudomonadota</taxon>
        <taxon>Gammaproteobacteria</taxon>
        <taxon>Lysobacterales</taxon>
        <taxon>Lysobacteraceae</taxon>
        <taxon>Lysobacter</taxon>
    </lineage>
</organism>
<dbReference type="RefSeq" id="WP_363800058.1">
    <property type="nucleotide sequence ID" value="NZ_CP159925.1"/>
</dbReference>
<dbReference type="AlphaFoldDB" id="A0AAU8MX18"/>
<gene>
    <name evidence="1" type="ORF">ABU614_08570</name>
</gene>
<dbReference type="EMBL" id="CP159925">
    <property type="protein sequence ID" value="XCO76823.1"/>
    <property type="molecule type" value="Genomic_DNA"/>
</dbReference>
<proteinExistence type="predicted"/>